<dbReference type="Pfam" id="PF21722">
    <property type="entry name" value="Gly_rich_2"/>
    <property type="match status" value="1"/>
</dbReference>
<sequence>MHRIDTPSAQKDKFGAGKNGFTRGNPQTGTPATDLDDDYFDMLQEELASVVEAAGITLDKTKHDQLLQALPLIAGFGFRSRIIFNVAGVTNWNVPDILKSGKRKALVKVIGAGASGGRLDVGGGGGGGAGGIAEKLLDLTDVDTVTITVGKGGELAMGAPQSPGVGGGSSSFGSYLSATGGGRGATPSGGASGVGSGGDDNSGIGPGTAGSSSGSGYVGGTGGGAGGAGPYHLTLTDGNDAVGPGGGGSGCAKSTASASAKPGKGGDGLIMIMW</sequence>
<protein>
    <recommendedName>
        <fullName evidence="2">Glycine-rich domain-containing protein</fullName>
    </recommendedName>
</protein>
<reference evidence="3 4" key="1">
    <citation type="submission" date="2021-06" db="EMBL/GenBank/DDBJ databases">
        <title>Leclercia pneumoniae sp. nov.</title>
        <authorList>
            <person name="Hoenemann M."/>
            <person name="Viehweger A."/>
            <person name="Dietze N."/>
        </authorList>
    </citation>
    <scope>NUCLEOTIDE SEQUENCE [LARGE SCALE GENOMIC DNA]</scope>
    <source>
        <strain evidence="4">49125</strain>
    </source>
</reference>
<evidence type="ECO:0000256" key="1">
    <source>
        <dbReference type="SAM" id="MobiDB-lite"/>
    </source>
</evidence>
<dbReference type="Proteomes" id="UP000683497">
    <property type="component" value="Chromosome"/>
</dbReference>
<feature type="compositionally biased region" description="Polar residues" evidence="1">
    <location>
        <begin position="22"/>
        <end position="31"/>
    </location>
</feature>
<evidence type="ECO:0000313" key="4">
    <source>
        <dbReference type="Proteomes" id="UP000683497"/>
    </source>
</evidence>
<proteinExistence type="predicted"/>
<evidence type="ECO:0000313" key="3">
    <source>
        <dbReference type="EMBL" id="QWW78000.1"/>
    </source>
</evidence>
<name>A0ABX8JNV3_9ENTR</name>
<feature type="region of interest" description="Disordered" evidence="1">
    <location>
        <begin position="1"/>
        <end position="34"/>
    </location>
</feature>
<dbReference type="RefSeq" id="WP_207293551.1">
    <property type="nucleotide sequence ID" value="NZ_CP071383.1"/>
</dbReference>
<feature type="region of interest" description="Disordered" evidence="1">
    <location>
        <begin position="178"/>
        <end position="216"/>
    </location>
</feature>
<keyword evidence="4" id="KW-1185">Reference proteome</keyword>
<gene>
    <name evidence="3" type="ORF">KQ929_11995</name>
</gene>
<accession>A0ABX8JNV3</accession>
<organism evidence="3 4">
    <name type="scientific">Leclercia pneumoniae</name>
    <dbReference type="NCBI Taxonomy" id="2815358"/>
    <lineage>
        <taxon>Bacteria</taxon>
        <taxon>Pseudomonadati</taxon>
        <taxon>Pseudomonadota</taxon>
        <taxon>Gammaproteobacteria</taxon>
        <taxon>Enterobacterales</taxon>
        <taxon>Enterobacteriaceae</taxon>
        <taxon>Leclercia</taxon>
    </lineage>
</organism>
<evidence type="ECO:0000259" key="2">
    <source>
        <dbReference type="Pfam" id="PF21722"/>
    </source>
</evidence>
<dbReference type="EMBL" id="CP076838">
    <property type="protein sequence ID" value="QWW78000.1"/>
    <property type="molecule type" value="Genomic_DNA"/>
</dbReference>
<feature type="domain" description="Glycine-rich" evidence="2">
    <location>
        <begin position="100"/>
        <end position="268"/>
    </location>
</feature>
<feature type="compositionally biased region" description="Gly residues" evidence="1">
    <location>
        <begin position="190"/>
        <end position="208"/>
    </location>
</feature>
<dbReference type="InterPro" id="IPR049304">
    <property type="entry name" value="Gly_rich_dom"/>
</dbReference>